<evidence type="ECO:0000313" key="1">
    <source>
        <dbReference type="EMBL" id="MEI4828943.1"/>
    </source>
</evidence>
<comment type="caution">
    <text evidence="1">The sequence shown here is derived from an EMBL/GenBank/DDBJ whole genome shotgun (WGS) entry which is preliminary data.</text>
</comment>
<protein>
    <submittedName>
        <fullName evidence="1">Uncharacterized protein</fullName>
    </submittedName>
</protein>
<proteinExistence type="predicted"/>
<sequence>MSDSIDLFLQYPIIYSKISSSYSSGGVPQYNPVEKDGNRYGCGHNLLGKGSLAAAIALRYYGCFGEEIGG</sequence>
<dbReference type="RefSeq" id="WP_336481286.1">
    <property type="nucleotide sequence ID" value="NZ_JBAWSV010000001.1"/>
</dbReference>
<name>A0ABU8FVB1_9BACI</name>
<accession>A0ABU8FVB1</accession>
<evidence type="ECO:0000313" key="3">
    <source>
        <dbReference type="Proteomes" id="UP001367922"/>
    </source>
</evidence>
<keyword evidence="3" id="KW-1185">Reference proteome</keyword>
<reference evidence="1 3" key="1">
    <citation type="submission" date="2024-01" db="EMBL/GenBank/DDBJ databases">
        <title>Seven novel Bacillus-like species.</title>
        <authorList>
            <person name="Liu G."/>
        </authorList>
    </citation>
    <scope>NUCLEOTIDE SEQUENCE [LARGE SCALE GENOMIC DNA]</scope>
    <source>
        <strain evidence="1 3">FJAT-53711</strain>
    </source>
</reference>
<evidence type="ECO:0000313" key="2">
    <source>
        <dbReference type="EMBL" id="MEI4830902.1"/>
    </source>
</evidence>
<dbReference type="Proteomes" id="UP001367922">
    <property type="component" value="Unassembled WGS sequence"/>
</dbReference>
<dbReference type="EMBL" id="JBAWSV010000005">
    <property type="protein sequence ID" value="MEI4830902.1"/>
    <property type="molecule type" value="Genomic_DNA"/>
</dbReference>
<organism evidence="1 3">
    <name type="scientific">Bacillus yunxiaonensis</name>
    <dbReference type="NCBI Taxonomy" id="3127665"/>
    <lineage>
        <taxon>Bacteria</taxon>
        <taxon>Bacillati</taxon>
        <taxon>Bacillota</taxon>
        <taxon>Bacilli</taxon>
        <taxon>Bacillales</taxon>
        <taxon>Bacillaceae</taxon>
        <taxon>Bacillus</taxon>
    </lineage>
</organism>
<gene>
    <name evidence="1" type="ORF">WAX78_05695</name>
    <name evidence="2" type="ORF">WAX78_15740</name>
</gene>
<dbReference type="EMBL" id="JBAWSV010000001">
    <property type="protein sequence ID" value="MEI4828943.1"/>
    <property type="molecule type" value="Genomic_DNA"/>
</dbReference>